<dbReference type="Proteomes" id="UP000326924">
    <property type="component" value="Unassembled WGS sequence"/>
</dbReference>
<evidence type="ECO:0000313" key="1">
    <source>
        <dbReference type="EMBL" id="KAA8896231.1"/>
    </source>
</evidence>
<dbReference type="EMBL" id="VXIS01000221">
    <property type="protein sequence ID" value="KAA8896231.1"/>
    <property type="molecule type" value="Genomic_DNA"/>
</dbReference>
<name>A0A5J5ELZ8_9PEZI</name>
<keyword evidence="2" id="KW-1185">Reference proteome</keyword>
<dbReference type="AlphaFoldDB" id="A0A5J5ELZ8"/>
<proteinExistence type="predicted"/>
<evidence type="ECO:0000313" key="2">
    <source>
        <dbReference type="Proteomes" id="UP000326924"/>
    </source>
</evidence>
<sequence>MPLNTTTTTPLETLPVEILLSIVAAVMHGEEDYIGTAIDTHVRRFRHASATIFRIWTAHKTALMSRVALERLALLKIEAEMVRRHQVRARFQHLVWLAAMRLRHNVDDQEERVDWFAVEETLADSVASLADCEASMIRIRIVHLKRFLSPRYMPCEVDWTVTDPWKPRGLQ</sequence>
<gene>
    <name evidence="1" type="ORF">FN846DRAFT_910898</name>
</gene>
<reference evidence="1 2" key="1">
    <citation type="submission" date="2019-09" db="EMBL/GenBank/DDBJ databases">
        <title>Draft genome of the ectomycorrhizal ascomycete Sphaerosporella brunnea.</title>
        <authorList>
            <consortium name="DOE Joint Genome Institute"/>
            <person name="Benucci G.M."/>
            <person name="Marozzi G."/>
            <person name="Antonielli L."/>
            <person name="Sanchez S."/>
            <person name="Marco P."/>
            <person name="Wang X."/>
            <person name="Falini L.B."/>
            <person name="Barry K."/>
            <person name="Haridas S."/>
            <person name="Lipzen A."/>
            <person name="Labutti K."/>
            <person name="Grigoriev I.V."/>
            <person name="Murat C."/>
            <person name="Martin F."/>
            <person name="Albertini E."/>
            <person name="Donnini D."/>
            <person name="Bonito G."/>
        </authorList>
    </citation>
    <scope>NUCLEOTIDE SEQUENCE [LARGE SCALE GENOMIC DNA]</scope>
    <source>
        <strain evidence="1 2">Sb_GMNB300</strain>
    </source>
</reference>
<accession>A0A5J5ELZ8</accession>
<protein>
    <submittedName>
        <fullName evidence="1">Uncharacterized protein</fullName>
    </submittedName>
</protein>
<comment type="caution">
    <text evidence="1">The sequence shown here is derived from an EMBL/GenBank/DDBJ whole genome shotgun (WGS) entry which is preliminary data.</text>
</comment>
<organism evidence="1 2">
    <name type="scientific">Sphaerosporella brunnea</name>
    <dbReference type="NCBI Taxonomy" id="1250544"/>
    <lineage>
        <taxon>Eukaryota</taxon>
        <taxon>Fungi</taxon>
        <taxon>Dikarya</taxon>
        <taxon>Ascomycota</taxon>
        <taxon>Pezizomycotina</taxon>
        <taxon>Pezizomycetes</taxon>
        <taxon>Pezizales</taxon>
        <taxon>Pyronemataceae</taxon>
        <taxon>Sphaerosporella</taxon>
    </lineage>
</organism>
<dbReference type="InParanoid" id="A0A5J5ELZ8"/>